<keyword evidence="1" id="KW-1133">Transmembrane helix</keyword>
<protein>
    <submittedName>
        <fullName evidence="2">Uncharacterized protein</fullName>
    </submittedName>
</protein>
<dbReference type="SUPFAM" id="SSF52540">
    <property type="entry name" value="P-loop containing nucleoside triphosphate hydrolases"/>
    <property type="match status" value="1"/>
</dbReference>
<dbReference type="EMBL" id="JAZHXI010000006">
    <property type="protein sequence ID" value="KAL2070830.1"/>
    <property type="molecule type" value="Genomic_DNA"/>
</dbReference>
<dbReference type="Pfam" id="PF17784">
    <property type="entry name" value="Sulfotransfer_4"/>
    <property type="match status" value="1"/>
</dbReference>
<dbReference type="Gene3D" id="3.40.50.300">
    <property type="entry name" value="P-loop containing nucleotide triphosphate hydrolases"/>
    <property type="match status" value="1"/>
</dbReference>
<keyword evidence="3" id="KW-1185">Reference proteome</keyword>
<dbReference type="InterPro" id="IPR040632">
    <property type="entry name" value="Sulfotransfer_4"/>
</dbReference>
<evidence type="ECO:0000256" key="1">
    <source>
        <dbReference type="SAM" id="Phobius"/>
    </source>
</evidence>
<evidence type="ECO:0000313" key="3">
    <source>
        <dbReference type="Proteomes" id="UP001595075"/>
    </source>
</evidence>
<keyword evidence="1" id="KW-0472">Membrane</keyword>
<gene>
    <name evidence="2" type="ORF">VTL71DRAFT_13856</name>
</gene>
<dbReference type="InterPro" id="IPR027417">
    <property type="entry name" value="P-loop_NTPase"/>
</dbReference>
<accession>A0ABR4CLL9</accession>
<name>A0ABR4CLL9_9HELO</name>
<feature type="transmembrane region" description="Helical" evidence="1">
    <location>
        <begin position="241"/>
        <end position="262"/>
    </location>
</feature>
<reference evidence="2 3" key="1">
    <citation type="journal article" date="2024" name="Commun. Biol.">
        <title>Comparative genomic analysis of thermophilic fungi reveals convergent evolutionary adaptations and gene losses.</title>
        <authorList>
            <person name="Steindorff A.S."/>
            <person name="Aguilar-Pontes M.V."/>
            <person name="Robinson A.J."/>
            <person name="Andreopoulos B."/>
            <person name="LaButti K."/>
            <person name="Kuo A."/>
            <person name="Mondo S."/>
            <person name="Riley R."/>
            <person name="Otillar R."/>
            <person name="Haridas S."/>
            <person name="Lipzen A."/>
            <person name="Grimwood J."/>
            <person name="Schmutz J."/>
            <person name="Clum A."/>
            <person name="Reid I.D."/>
            <person name="Moisan M.C."/>
            <person name="Butler G."/>
            <person name="Nguyen T.T.M."/>
            <person name="Dewar K."/>
            <person name="Conant G."/>
            <person name="Drula E."/>
            <person name="Henrissat B."/>
            <person name="Hansel C."/>
            <person name="Singer S."/>
            <person name="Hutchinson M.I."/>
            <person name="de Vries R.P."/>
            <person name="Natvig D.O."/>
            <person name="Powell A.J."/>
            <person name="Tsang A."/>
            <person name="Grigoriev I.V."/>
        </authorList>
    </citation>
    <scope>NUCLEOTIDE SEQUENCE [LARGE SCALE GENOMIC DNA]</scope>
    <source>
        <strain evidence="2 3">CBS 494.80</strain>
    </source>
</reference>
<sequence>MGGVNSKPDPSRFKTIEVIGAGMARTGTMSMQLALERIMEGPVNHGGKNFMTGTEENNRIWTSVLHAKLAGEKELLMKLLRERLTGYIGFCDWPAGFCIPELLEMYPEAKFVLVLRDQDKWWKSFEEVVKTPLSLLPRVLSQISPGIRWIGQFTEGLQDCSSMNQEAYGYPREWGPHSLEAHNTLVLDLVPKERLLVMKLGEGWEPICKFLGKPVPDEPFPHANEAAALEEMVQGLLRKLAFMWLGAFAALGGTVAIGYTLWKRLG</sequence>
<dbReference type="PANTHER" id="PTHR36978">
    <property type="entry name" value="P-LOOP CONTAINING NUCLEOTIDE TRIPHOSPHATE HYDROLASE"/>
    <property type="match status" value="1"/>
</dbReference>
<comment type="caution">
    <text evidence="2">The sequence shown here is derived from an EMBL/GenBank/DDBJ whole genome shotgun (WGS) entry which is preliminary data.</text>
</comment>
<keyword evidence="1" id="KW-0812">Transmembrane</keyword>
<dbReference type="Proteomes" id="UP001595075">
    <property type="component" value="Unassembled WGS sequence"/>
</dbReference>
<proteinExistence type="predicted"/>
<dbReference type="PANTHER" id="PTHR36978:SF3">
    <property type="entry name" value="P-LOOP CONTAINING NUCLEOSIDE TRIPHOSPHATE HYDROLASE PROTEIN"/>
    <property type="match status" value="1"/>
</dbReference>
<evidence type="ECO:0000313" key="2">
    <source>
        <dbReference type="EMBL" id="KAL2070830.1"/>
    </source>
</evidence>
<organism evidence="2 3">
    <name type="scientific">Oculimacula yallundae</name>
    <dbReference type="NCBI Taxonomy" id="86028"/>
    <lineage>
        <taxon>Eukaryota</taxon>
        <taxon>Fungi</taxon>
        <taxon>Dikarya</taxon>
        <taxon>Ascomycota</taxon>
        <taxon>Pezizomycotina</taxon>
        <taxon>Leotiomycetes</taxon>
        <taxon>Helotiales</taxon>
        <taxon>Ploettnerulaceae</taxon>
        <taxon>Oculimacula</taxon>
    </lineage>
</organism>